<keyword evidence="3" id="KW-1185">Reference proteome</keyword>
<proteinExistence type="predicted"/>
<dbReference type="Proteomes" id="UP001375240">
    <property type="component" value="Unassembled WGS sequence"/>
</dbReference>
<feature type="region of interest" description="Disordered" evidence="1">
    <location>
        <begin position="566"/>
        <end position="588"/>
    </location>
</feature>
<organism evidence="2 3">
    <name type="scientific">Orbilia brochopaga</name>
    <dbReference type="NCBI Taxonomy" id="3140254"/>
    <lineage>
        <taxon>Eukaryota</taxon>
        <taxon>Fungi</taxon>
        <taxon>Dikarya</taxon>
        <taxon>Ascomycota</taxon>
        <taxon>Pezizomycotina</taxon>
        <taxon>Orbiliomycetes</taxon>
        <taxon>Orbiliales</taxon>
        <taxon>Orbiliaceae</taxon>
        <taxon>Orbilia</taxon>
    </lineage>
</organism>
<protein>
    <submittedName>
        <fullName evidence="2">Uncharacterized protein</fullName>
    </submittedName>
</protein>
<evidence type="ECO:0000256" key="1">
    <source>
        <dbReference type="SAM" id="MobiDB-lite"/>
    </source>
</evidence>
<dbReference type="EMBL" id="JAVHNQ010000001">
    <property type="protein sequence ID" value="KAK6359999.1"/>
    <property type="molecule type" value="Genomic_DNA"/>
</dbReference>
<comment type="caution">
    <text evidence="2">The sequence shown here is derived from an EMBL/GenBank/DDBJ whole genome shotgun (WGS) entry which is preliminary data.</text>
</comment>
<name>A0AAV9VG40_9PEZI</name>
<sequence>MKASRRRGGAVWPMTPTSWLLVPLLTSFLLYTPTVHGFWQDSLVRREEDVDRRETISNTQGRAEDKRPYYCKQAGVPYNRSPVDAVVVWNRPDSFVTLAFALYFGRDCTATRSRTQKALPQVVMVMDKRRLRGLHVANLVELGISPECKSWQAVKVQEELLPGGSLAGLTPEELPGSVVYWDGNGERQVALNAIKFINAIEYERLDRRRSIGHFLRAVLEMEIGSGGPNAPVPEDLQAAVENLNEQLGVPSGAEIWNPPVDSLPGGAEDLQLGVDDGYVPRAPPLRPELENRLAQALNVGAIDGSMTLQEIVDQPVPMDELLESFDDVPDLPAAKELWYRRIEARMMFNLRVLTNSWRILWAWQQAREEVLAEQQAAGITAEENQQDEGNILEEEEEGEVEVEEVQVQDEDIDTRPAQPEAVQPRPSQRAGWRLIENANEAAQDDTAVVDEQQDESYRVEIEEEPFEGNPMVVGKPATGNQIIEEATPENAPVSEVQPDEEISVNLGTRIRDFDNVAAQFDDDFRTFDPGLMMDFGRRLEDHEQLLRQQGLELDALMGTNLMEAFEPPAGENAGTGTPAGFDMYNLEEDSDDDGLLSLRLRKKQKPNEQL</sequence>
<evidence type="ECO:0000313" key="3">
    <source>
        <dbReference type="Proteomes" id="UP001375240"/>
    </source>
</evidence>
<evidence type="ECO:0000313" key="2">
    <source>
        <dbReference type="EMBL" id="KAK6359999.1"/>
    </source>
</evidence>
<feature type="region of interest" description="Disordered" evidence="1">
    <location>
        <begin position="406"/>
        <end position="428"/>
    </location>
</feature>
<dbReference type="AlphaFoldDB" id="A0AAV9VG40"/>
<accession>A0AAV9VG40</accession>
<reference evidence="2 3" key="1">
    <citation type="submission" date="2019-10" db="EMBL/GenBank/DDBJ databases">
        <authorList>
            <person name="Palmer J.M."/>
        </authorList>
    </citation>
    <scope>NUCLEOTIDE SEQUENCE [LARGE SCALE GENOMIC DNA]</scope>
    <source>
        <strain evidence="2 3">TWF696</strain>
    </source>
</reference>
<gene>
    <name evidence="2" type="ORF">TWF696_001120</name>
</gene>